<evidence type="ECO:0000313" key="12">
    <source>
        <dbReference type="Proteomes" id="UP000515150"/>
    </source>
</evidence>
<dbReference type="SUPFAM" id="SSF88713">
    <property type="entry name" value="Glycoside hydrolase/deacetylase"/>
    <property type="match status" value="1"/>
</dbReference>
<evidence type="ECO:0000256" key="9">
    <source>
        <dbReference type="ARBA" id="ARBA00023295"/>
    </source>
</evidence>
<proteinExistence type="inferred from homology"/>
<evidence type="ECO:0000256" key="4">
    <source>
        <dbReference type="ARBA" id="ARBA00022723"/>
    </source>
</evidence>
<evidence type="ECO:0000256" key="3">
    <source>
        <dbReference type="ARBA" id="ARBA00012752"/>
    </source>
</evidence>
<dbReference type="InterPro" id="IPR037094">
    <property type="entry name" value="Glyco_hydro_38_cen_sf"/>
</dbReference>
<dbReference type="PANTHER" id="PTHR11607:SF28">
    <property type="entry name" value="EPIDIDYMIS-SPECIFIC ALPHA-MANNOSIDASE"/>
    <property type="match status" value="1"/>
</dbReference>
<reference evidence="13" key="1">
    <citation type="submission" date="2025-08" db="UniProtKB">
        <authorList>
            <consortium name="RefSeq"/>
        </authorList>
    </citation>
    <scope>IDENTIFICATION</scope>
</reference>
<dbReference type="Gene3D" id="2.60.40.1180">
    <property type="entry name" value="Golgi alpha-mannosidase II"/>
    <property type="match status" value="1"/>
</dbReference>
<dbReference type="InterPro" id="IPR011013">
    <property type="entry name" value="Gal_mutarotase_sf_dom"/>
</dbReference>
<evidence type="ECO:0000256" key="10">
    <source>
        <dbReference type="RuleBase" id="RU361199"/>
    </source>
</evidence>
<keyword evidence="12" id="KW-1185">Reference proteome</keyword>
<name>A0A6P7LDM8_BETSP</name>
<dbReference type="Pfam" id="PF17677">
    <property type="entry name" value="Glyco_hydro38C2"/>
    <property type="match status" value="1"/>
</dbReference>
<dbReference type="GeneID" id="114847180"/>
<evidence type="ECO:0000256" key="1">
    <source>
        <dbReference type="ARBA" id="ARBA00000365"/>
    </source>
</evidence>
<dbReference type="FunFam" id="3.20.110.10:FF:000004">
    <property type="entry name" value="Alpha-mannosidase"/>
    <property type="match status" value="1"/>
</dbReference>
<evidence type="ECO:0000259" key="11">
    <source>
        <dbReference type="SMART" id="SM00872"/>
    </source>
</evidence>
<evidence type="ECO:0000256" key="8">
    <source>
        <dbReference type="ARBA" id="ARBA00023180"/>
    </source>
</evidence>
<dbReference type="Gene3D" id="1.20.1270.50">
    <property type="entry name" value="Glycoside hydrolase family 38, central domain"/>
    <property type="match status" value="1"/>
</dbReference>
<dbReference type="OrthoDB" id="2016903at2759"/>
<accession>A0A6P7LDM8</accession>
<dbReference type="KEGG" id="bspl:114847180"/>
<dbReference type="Proteomes" id="UP000515150">
    <property type="component" value="Chromosome 2"/>
</dbReference>
<keyword evidence="7" id="KW-1015">Disulfide bond</keyword>
<dbReference type="Gene3D" id="2.60.40.1360">
    <property type="match status" value="1"/>
</dbReference>
<feature type="chain" id="PRO_5028515061" description="Alpha-mannosidase" evidence="10">
    <location>
        <begin position="22"/>
        <end position="1017"/>
    </location>
</feature>
<comment type="catalytic activity">
    <reaction evidence="1">
        <text>Hydrolysis of terminal, non-reducing alpha-D-mannose residues in alpha-D-mannosides.</text>
        <dbReference type="EC" id="3.2.1.24"/>
    </reaction>
</comment>
<dbReference type="InParanoid" id="A0A6P7LDM8"/>
<evidence type="ECO:0000313" key="13">
    <source>
        <dbReference type="RefSeq" id="XP_028992492.1"/>
    </source>
</evidence>
<dbReference type="InterPro" id="IPR015341">
    <property type="entry name" value="Glyco_hydro_38_cen"/>
</dbReference>
<protein>
    <recommendedName>
        <fullName evidence="3 10">Alpha-mannosidase</fullName>
        <ecNumber evidence="10">3.2.1.-</ecNumber>
    </recommendedName>
</protein>
<organism evidence="12 13">
    <name type="scientific">Betta splendens</name>
    <name type="common">Siamese fighting fish</name>
    <dbReference type="NCBI Taxonomy" id="158456"/>
    <lineage>
        <taxon>Eukaryota</taxon>
        <taxon>Metazoa</taxon>
        <taxon>Chordata</taxon>
        <taxon>Craniata</taxon>
        <taxon>Vertebrata</taxon>
        <taxon>Euteleostomi</taxon>
        <taxon>Actinopterygii</taxon>
        <taxon>Neopterygii</taxon>
        <taxon>Teleostei</taxon>
        <taxon>Neoteleostei</taxon>
        <taxon>Acanthomorphata</taxon>
        <taxon>Anabantaria</taxon>
        <taxon>Anabantiformes</taxon>
        <taxon>Anabantoidei</taxon>
        <taxon>Osphronemidae</taxon>
        <taxon>Betta</taxon>
    </lineage>
</organism>
<dbReference type="InterPro" id="IPR027291">
    <property type="entry name" value="Glyco_hydro_38_N_sf"/>
</dbReference>
<dbReference type="GO" id="GO:0046872">
    <property type="term" value="F:metal ion binding"/>
    <property type="evidence" value="ECO:0007669"/>
    <property type="project" value="UniProtKB-KW"/>
</dbReference>
<keyword evidence="8" id="KW-0325">Glycoprotein</keyword>
<dbReference type="Gene3D" id="2.70.98.30">
    <property type="entry name" value="Golgi alpha-mannosidase II, domain 4"/>
    <property type="match status" value="1"/>
</dbReference>
<evidence type="ECO:0000256" key="5">
    <source>
        <dbReference type="ARBA" id="ARBA00022801"/>
    </source>
</evidence>
<dbReference type="InterPro" id="IPR011330">
    <property type="entry name" value="Glyco_hydro/deAcase_b/a-brl"/>
</dbReference>
<dbReference type="InterPro" id="IPR011682">
    <property type="entry name" value="Glyco_hydro_38_C"/>
</dbReference>
<sequence length="1017" mass="116420">MRFLDLAVFVFCCGYSSGVAGDSTPLQTFVIPHSHMDVGWVYTVQESMHAYAANVYSSVTEELSKAGDRRFIAVEQEFFRLWWDTVATASQKKQVQQLVKEGRLEFIIGGQVMHDEAVTDLDDQILQMTEGHGFLYETFGVRPRFSWHVDPFGASAATPVLFALAGFNAHLISRIDYDLKDAMQRDKKLQFVWRGSPSLKARQEIFTHTMDQFSYCTPSYLPFSNRSGFYWNGVALFPDPPKDGVYPNMSLPVTKETVHAYAQTMVDNIKQRAAWFRTKHVLWPWGCDKQFYNSSVQFNNMDPLMKYINQNSKELGVTVQYATLSEYFQAVHQSNLTWDVRGSEDFLPYSTEPYQAWTGFYASRNVLKGAARRASSRLHAAETLFTRYRICFPDGPVAKDWALEKLRALRWAVSEVQHHDGITGTESPKVADMYMQHLMQAMMGVEELLAALFLLPHGRNGPVLSNQYPRKGVTQALEQHIIVYNPLAWNITTMVNVTATFPNAAVYDDDGRPVPAQIQRSAQSNVTYDLFIVVELGGLQHRKYLIKYSEKPCSGRSRCGRTYAAKGVWFERRNIRAWRKTGRRLLPVLSECYKLMFDQDTNLLHSITNLQDKRTVMMTQDFWQYNANGDVGAGPISDNYIFSARGSAVRAYKAVEMEIIPGKIVSEIRQYFYREEADKDYAYSIITRVPECFGTKPRCLRLEQSYSLGPLCVNTEVVLRTSSSLKNNQTLYTDDNGYQMMKRPYRTFTYNTLARNYFPMVRAAYIEDDVSRLVLVSDRAHGVSSQSNGQLEVMLHRRLWNNLSWNLGYNLTLNDSSVARPTLWMMLGPVTSTLHQREAVELQHRPVVMPIDQPQKLRRKTGGGQSSSVVLPPNLHLLSLTIPGWNYSANHRVHLSRVHSDKVEESQTNYDRVLLRIMHLYEEGEDPELSKPVTINLKDVLQGIGDVKALEERSLTGTWDVSSLQRWTWRTADNLESENKTCWECADFTVTISPKEIRTFFVHFSSSNFKIDLSCLL</sequence>
<dbReference type="CTD" id="23324"/>
<keyword evidence="9 10" id="KW-0326">Glycosidase</keyword>
<keyword evidence="4 10" id="KW-0479">Metal-binding</keyword>
<dbReference type="FunFam" id="2.70.98.30:FF:000005">
    <property type="entry name" value="Alpha-mannosidase"/>
    <property type="match status" value="1"/>
</dbReference>
<dbReference type="EC" id="3.2.1.-" evidence="10"/>
<feature type="domain" description="Glycoside hydrolase family 38 central" evidence="11">
    <location>
        <begin position="355"/>
        <end position="438"/>
    </location>
</feature>
<dbReference type="SUPFAM" id="SSF88688">
    <property type="entry name" value="Families 57/38 glycoside transferase middle domain"/>
    <property type="match status" value="1"/>
</dbReference>
<gene>
    <name evidence="13" type="primary">man2b2</name>
</gene>
<dbReference type="InterPro" id="IPR050843">
    <property type="entry name" value="Glycosyl_Hydrlase_38"/>
</dbReference>
<dbReference type="AlphaFoldDB" id="A0A6P7LDM8"/>
<dbReference type="Pfam" id="PF09261">
    <property type="entry name" value="Alpha-mann_mid"/>
    <property type="match status" value="1"/>
</dbReference>
<dbReference type="InterPro" id="IPR013780">
    <property type="entry name" value="Glyco_hydro_b"/>
</dbReference>
<dbReference type="InterPro" id="IPR028995">
    <property type="entry name" value="Glyco_hydro_57/38_cen_sf"/>
</dbReference>
<comment type="cofactor">
    <cofactor evidence="10">
        <name>Zn(2+)</name>
        <dbReference type="ChEBI" id="CHEBI:29105"/>
    </cofactor>
    <text evidence="10">Binds 1 zinc ion per subunit.</text>
</comment>
<dbReference type="SMART" id="SM00872">
    <property type="entry name" value="Alpha-mann_mid"/>
    <property type="match status" value="1"/>
</dbReference>
<evidence type="ECO:0000256" key="2">
    <source>
        <dbReference type="ARBA" id="ARBA00009792"/>
    </source>
</evidence>
<dbReference type="Pfam" id="PF01074">
    <property type="entry name" value="Glyco_hydro_38N"/>
    <property type="match status" value="1"/>
</dbReference>
<keyword evidence="5 10" id="KW-0378">Hydrolase</keyword>
<feature type="signal peptide" evidence="10">
    <location>
        <begin position="1"/>
        <end position="21"/>
    </location>
</feature>
<evidence type="ECO:0000256" key="7">
    <source>
        <dbReference type="ARBA" id="ARBA00023157"/>
    </source>
</evidence>
<dbReference type="RefSeq" id="XP_028992492.1">
    <property type="nucleotide sequence ID" value="XM_029136659.2"/>
</dbReference>
<dbReference type="PANTHER" id="PTHR11607">
    <property type="entry name" value="ALPHA-MANNOSIDASE"/>
    <property type="match status" value="1"/>
</dbReference>
<evidence type="ECO:0000256" key="6">
    <source>
        <dbReference type="ARBA" id="ARBA00022833"/>
    </source>
</evidence>
<keyword evidence="10" id="KW-0732">Signal</keyword>
<dbReference type="Pfam" id="PF07748">
    <property type="entry name" value="Glyco_hydro_38C"/>
    <property type="match status" value="1"/>
</dbReference>
<dbReference type="GO" id="GO:0006013">
    <property type="term" value="P:mannose metabolic process"/>
    <property type="evidence" value="ECO:0007669"/>
    <property type="project" value="InterPro"/>
</dbReference>
<comment type="similarity">
    <text evidence="2 10">Belongs to the glycosyl hydrolase 38 family.</text>
</comment>
<dbReference type="InterPro" id="IPR041147">
    <property type="entry name" value="GH38_C"/>
</dbReference>
<dbReference type="SUPFAM" id="SSF74650">
    <property type="entry name" value="Galactose mutarotase-like"/>
    <property type="match status" value="1"/>
</dbReference>
<dbReference type="Gene3D" id="3.20.110.10">
    <property type="entry name" value="Glycoside hydrolase 38, N terminal domain"/>
    <property type="match status" value="1"/>
</dbReference>
<dbReference type="CDD" id="cd10811">
    <property type="entry name" value="GH38N_AMII_Epman_like"/>
    <property type="match status" value="1"/>
</dbReference>
<keyword evidence="6 10" id="KW-0862">Zinc</keyword>
<dbReference type="GO" id="GO:0005764">
    <property type="term" value="C:lysosome"/>
    <property type="evidence" value="ECO:0007669"/>
    <property type="project" value="TreeGrafter"/>
</dbReference>
<dbReference type="InterPro" id="IPR000602">
    <property type="entry name" value="Glyco_hydro_38_N"/>
</dbReference>
<dbReference type="GO" id="GO:0030246">
    <property type="term" value="F:carbohydrate binding"/>
    <property type="evidence" value="ECO:0007669"/>
    <property type="project" value="InterPro"/>
</dbReference>
<dbReference type="GO" id="GO:0004559">
    <property type="term" value="F:alpha-mannosidase activity"/>
    <property type="evidence" value="ECO:0007669"/>
    <property type="project" value="UniProtKB-EC"/>
</dbReference>